<dbReference type="PANTHER" id="PTHR43072:SF8">
    <property type="entry name" value="ACYLTRANSFERASE FABY-RELATED"/>
    <property type="match status" value="1"/>
</dbReference>
<dbReference type="CDD" id="cd04301">
    <property type="entry name" value="NAT_SF"/>
    <property type="match status" value="1"/>
</dbReference>
<feature type="domain" description="N-acetyltransferase" evidence="1">
    <location>
        <begin position="4"/>
        <end position="167"/>
    </location>
</feature>
<name>A4U5I4_9PROT</name>
<gene>
    <name evidence="2" type="ORF">MGR_4209</name>
</gene>
<dbReference type="PANTHER" id="PTHR43072">
    <property type="entry name" value="N-ACETYLTRANSFERASE"/>
    <property type="match status" value="1"/>
</dbReference>
<protein>
    <submittedName>
        <fullName evidence="2">Phosphinothricin acetyltransferase</fullName>
    </submittedName>
</protein>
<dbReference type="Pfam" id="PF13420">
    <property type="entry name" value="Acetyltransf_4"/>
    <property type="match status" value="1"/>
</dbReference>
<accession>A4U5I4</accession>
<keyword evidence="2" id="KW-0808">Transferase</keyword>
<dbReference type="SUPFAM" id="SSF55729">
    <property type="entry name" value="Acyl-CoA N-acyltransferases (Nat)"/>
    <property type="match status" value="1"/>
</dbReference>
<sequence length="176" mass="18986">MRGMIIRASTPADIAAAQAIYAHHVLTGTASFELAPPSLEEMARRRSALTDKGLPWLVAEQDGRMLGYAYAGPYRTRPAYDWTVEDSIYIHPDSHGQGIGKALLTRLIDECTALGYRQMVAVIGDSANAGSVGLHRSCGFHDAGILKAVGWKFGRWIDSVLMQRSLGDGASQPITG</sequence>
<dbReference type="InterPro" id="IPR000182">
    <property type="entry name" value="GNAT_dom"/>
</dbReference>
<reference evidence="2" key="1">
    <citation type="journal article" date="2007" name="J. Bacteriol.">
        <title>Comparative genome analysis of four magnetotactic bacteria reveals a complex set of group-specific genes implicated in magnetosome biomineralization and function.</title>
        <authorList>
            <person name="Richter M."/>
            <person name="Kube M."/>
            <person name="Bazylinski D.A."/>
            <person name="Lombardot T."/>
            <person name="Gloeckner F.O."/>
            <person name="Reinhardt R."/>
            <person name="Schueler D."/>
        </authorList>
    </citation>
    <scope>NUCLEOTIDE SEQUENCE</scope>
    <source>
        <strain evidence="2">MSR-1</strain>
    </source>
</reference>
<dbReference type="AlphaFoldDB" id="A4U5I4"/>
<dbReference type="EMBL" id="CU459003">
    <property type="protein sequence ID" value="CAM78141.1"/>
    <property type="molecule type" value="Genomic_DNA"/>
</dbReference>
<dbReference type="InterPro" id="IPR016181">
    <property type="entry name" value="Acyl_CoA_acyltransferase"/>
</dbReference>
<evidence type="ECO:0000259" key="1">
    <source>
        <dbReference type="PROSITE" id="PS51186"/>
    </source>
</evidence>
<proteinExistence type="predicted"/>
<organism evidence="2">
    <name type="scientific">Magnetospirillum gryphiswaldense</name>
    <dbReference type="NCBI Taxonomy" id="55518"/>
    <lineage>
        <taxon>Bacteria</taxon>
        <taxon>Pseudomonadati</taxon>
        <taxon>Pseudomonadota</taxon>
        <taxon>Alphaproteobacteria</taxon>
        <taxon>Rhodospirillales</taxon>
        <taxon>Rhodospirillaceae</taxon>
        <taxon>Magnetospirillum</taxon>
    </lineage>
</organism>
<dbReference type="Gene3D" id="3.40.630.30">
    <property type="match status" value="1"/>
</dbReference>
<evidence type="ECO:0000313" key="2">
    <source>
        <dbReference type="EMBL" id="CAM78141.1"/>
    </source>
</evidence>
<dbReference type="GO" id="GO:0016747">
    <property type="term" value="F:acyltransferase activity, transferring groups other than amino-acyl groups"/>
    <property type="evidence" value="ECO:0007669"/>
    <property type="project" value="InterPro"/>
</dbReference>
<dbReference type="PROSITE" id="PS51186">
    <property type="entry name" value="GNAT"/>
    <property type="match status" value="1"/>
</dbReference>